<dbReference type="PROSITE" id="PS50902">
    <property type="entry name" value="FLAVODOXIN_LIKE"/>
    <property type="match status" value="1"/>
</dbReference>
<organism evidence="2 3">
    <name type="scientific">[Collinsella] massiliensis</name>
    <dbReference type="NCBI Taxonomy" id="1232426"/>
    <lineage>
        <taxon>Bacteria</taxon>
        <taxon>Bacillati</taxon>
        <taxon>Actinomycetota</taxon>
        <taxon>Coriobacteriia</taxon>
        <taxon>Coriobacteriales</taxon>
        <taxon>Coriobacteriaceae</taxon>
        <taxon>Enorma</taxon>
    </lineage>
</organism>
<dbReference type="OrthoDB" id="9806505at2"/>
<reference evidence="3" key="1">
    <citation type="submission" date="2017-04" db="EMBL/GenBank/DDBJ databases">
        <title>Function of individual gut microbiota members based on whole genome sequencing of pure cultures obtained from chicken caecum.</title>
        <authorList>
            <person name="Medvecky M."/>
            <person name="Cejkova D."/>
            <person name="Polansky O."/>
            <person name="Karasova D."/>
            <person name="Kubasova T."/>
            <person name="Cizek A."/>
            <person name="Rychlik I."/>
        </authorList>
    </citation>
    <scope>NUCLEOTIDE SEQUENCE [LARGE SCALE GENOMIC DNA]</scope>
    <source>
        <strain evidence="3">An5</strain>
    </source>
</reference>
<protein>
    <recommendedName>
        <fullName evidence="1">Flavodoxin-like domain-containing protein</fullName>
    </recommendedName>
</protein>
<name>A0A1Y3Y2T4_9ACTN</name>
<evidence type="ECO:0000313" key="2">
    <source>
        <dbReference type="EMBL" id="OUN88640.1"/>
    </source>
</evidence>
<proteinExistence type="predicted"/>
<dbReference type="Proteomes" id="UP000195781">
    <property type="component" value="Unassembled WGS sequence"/>
</dbReference>
<dbReference type="Gene3D" id="3.40.50.360">
    <property type="match status" value="1"/>
</dbReference>
<evidence type="ECO:0000313" key="3">
    <source>
        <dbReference type="Proteomes" id="UP000195781"/>
    </source>
</evidence>
<dbReference type="PROSITE" id="PS51257">
    <property type="entry name" value="PROKAR_LIPOPROTEIN"/>
    <property type="match status" value="1"/>
</dbReference>
<dbReference type="PANTHER" id="PTHR39201:SF1">
    <property type="entry name" value="FLAVODOXIN-LIKE DOMAIN-CONTAINING PROTEIN"/>
    <property type="match status" value="1"/>
</dbReference>
<sequence length="218" mass="21735">MLTRRQFLTVAAAALGTGLAGCSNNRAGETDQPAGSAENAGSAVAGAAGSAADEGATAPAGGVLVAYFSATGNTAGVAAELADHLGADVFAITPAEPYTADDLDYNDSGSRTSIERAEDARPELAQVAPDAFEAYGTVFVGYPIWWGDAAWPVKTFVEGNDFSGKTVVPFCTSASSGIGGSGDELAGLAGTGTWIDGERFVAGASADEVASWADGLAL</sequence>
<gene>
    <name evidence="2" type="ORF">B5G02_05340</name>
</gene>
<dbReference type="PROSITE" id="PS51318">
    <property type="entry name" value="TAT"/>
    <property type="match status" value="1"/>
</dbReference>
<dbReference type="SUPFAM" id="SSF52218">
    <property type="entry name" value="Flavoproteins"/>
    <property type="match status" value="1"/>
</dbReference>
<accession>A0A1Y3Y2T4</accession>
<dbReference type="InterPro" id="IPR008254">
    <property type="entry name" value="Flavodoxin/NO_synth"/>
</dbReference>
<evidence type="ECO:0000259" key="1">
    <source>
        <dbReference type="PROSITE" id="PS50902"/>
    </source>
</evidence>
<dbReference type="EMBL" id="NFIE01000010">
    <property type="protein sequence ID" value="OUN88640.1"/>
    <property type="molecule type" value="Genomic_DNA"/>
</dbReference>
<dbReference type="RefSeq" id="WP_094335460.1">
    <property type="nucleotide sequence ID" value="NZ_NFIE01000010.1"/>
</dbReference>
<comment type="caution">
    <text evidence="2">The sequence shown here is derived from an EMBL/GenBank/DDBJ whole genome shotgun (WGS) entry which is preliminary data.</text>
</comment>
<keyword evidence="3" id="KW-1185">Reference proteome</keyword>
<dbReference type="InterPro" id="IPR006311">
    <property type="entry name" value="TAT_signal"/>
</dbReference>
<dbReference type="GO" id="GO:0010181">
    <property type="term" value="F:FMN binding"/>
    <property type="evidence" value="ECO:0007669"/>
    <property type="project" value="InterPro"/>
</dbReference>
<dbReference type="InterPro" id="IPR029039">
    <property type="entry name" value="Flavoprotein-like_sf"/>
</dbReference>
<feature type="domain" description="Flavodoxin-like" evidence="1">
    <location>
        <begin position="63"/>
        <end position="218"/>
    </location>
</feature>
<dbReference type="Pfam" id="PF12682">
    <property type="entry name" value="Flavodoxin_4"/>
    <property type="match status" value="1"/>
</dbReference>
<dbReference type="AlphaFoldDB" id="A0A1Y3Y2T4"/>
<dbReference type="PANTHER" id="PTHR39201">
    <property type="entry name" value="EXPORTED PROTEIN-RELATED"/>
    <property type="match status" value="1"/>
</dbReference>